<feature type="compositionally biased region" description="Basic and acidic residues" evidence="1">
    <location>
        <begin position="74"/>
        <end position="83"/>
    </location>
</feature>
<dbReference type="Proteomes" id="UP000094569">
    <property type="component" value="Unassembled WGS sequence"/>
</dbReference>
<keyword evidence="3" id="KW-1185">Reference proteome</keyword>
<sequence>MNRCAVFFTTLTKPATTARSSRNLAQMAKEADLKIQKKPAKGKRVLASSGHVEVHVPEVPARTPSPVGAASEAEASRPPESGRKCASQGGDQRFVNTTNSLDQSALPEACHIVPFAWNSNDTNIAATRALIMASCRLLQDADVLCEYLGEHLGSSDKDWNMLTYEARMTMLFAEEHFNCCLLHV</sequence>
<evidence type="ECO:0000313" key="3">
    <source>
        <dbReference type="Proteomes" id="UP000094569"/>
    </source>
</evidence>
<protein>
    <recommendedName>
        <fullName evidence="4">HNH nuclease domain-containing protein</fullName>
    </recommendedName>
</protein>
<proteinExistence type="predicted"/>
<dbReference type="AlphaFoldDB" id="A0A1E3B6Q9"/>
<evidence type="ECO:0000313" key="2">
    <source>
        <dbReference type="EMBL" id="ODM16643.1"/>
    </source>
</evidence>
<feature type="region of interest" description="Disordered" evidence="1">
    <location>
        <begin position="58"/>
        <end position="93"/>
    </location>
</feature>
<dbReference type="EMBL" id="JXNT01000011">
    <property type="protein sequence ID" value="ODM16643.1"/>
    <property type="molecule type" value="Genomic_DNA"/>
</dbReference>
<dbReference type="OrthoDB" id="5416097at2759"/>
<evidence type="ECO:0000256" key="1">
    <source>
        <dbReference type="SAM" id="MobiDB-lite"/>
    </source>
</evidence>
<name>A0A1E3B6Q9_ASPCR</name>
<gene>
    <name evidence="2" type="ORF">SI65_08150</name>
</gene>
<reference evidence="2 3" key="1">
    <citation type="journal article" date="2016" name="BMC Genomics">
        <title>Comparative genomic and transcriptomic analyses of the Fuzhuan brick tea-fermentation fungus Aspergillus cristatus.</title>
        <authorList>
            <person name="Ge Y."/>
            <person name="Wang Y."/>
            <person name="Liu Y."/>
            <person name="Tan Y."/>
            <person name="Ren X."/>
            <person name="Zhang X."/>
            <person name="Hyde K.D."/>
            <person name="Liu Y."/>
            <person name="Liu Z."/>
        </authorList>
    </citation>
    <scope>NUCLEOTIDE SEQUENCE [LARGE SCALE GENOMIC DNA]</scope>
    <source>
        <strain evidence="2 3">GZAAS20.1005</strain>
    </source>
</reference>
<comment type="caution">
    <text evidence="2">The sequence shown here is derived from an EMBL/GenBank/DDBJ whole genome shotgun (WGS) entry which is preliminary data.</text>
</comment>
<evidence type="ECO:0008006" key="4">
    <source>
        <dbReference type="Google" id="ProtNLM"/>
    </source>
</evidence>
<accession>A0A1E3B6Q9</accession>
<organism evidence="2 3">
    <name type="scientific">Aspergillus cristatus</name>
    <name type="common">Chinese Fuzhuan brick tea-fermentation fungus</name>
    <name type="synonym">Eurotium cristatum</name>
    <dbReference type="NCBI Taxonomy" id="573508"/>
    <lineage>
        <taxon>Eukaryota</taxon>
        <taxon>Fungi</taxon>
        <taxon>Dikarya</taxon>
        <taxon>Ascomycota</taxon>
        <taxon>Pezizomycotina</taxon>
        <taxon>Eurotiomycetes</taxon>
        <taxon>Eurotiomycetidae</taxon>
        <taxon>Eurotiales</taxon>
        <taxon>Aspergillaceae</taxon>
        <taxon>Aspergillus</taxon>
        <taxon>Aspergillus subgen. Aspergillus</taxon>
    </lineage>
</organism>
<dbReference type="VEuPathDB" id="FungiDB:SI65_08150"/>